<evidence type="ECO:0000256" key="5">
    <source>
        <dbReference type="PROSITE-ProRule" id="PRU00221"/>
    </source>
</evidence>
<dbReference type="SMART" id="SM00320">
    <property type="entry name" value="WD40"/>
    <property type="match status" value="5"/>
</dbReference>
<dbReference type="Proteomes" id="UP001165065">
    <property type="component" value="Unassembled WGS sequence"/>
</dbReference>
<feature type="compositionally biased region" description="Basic and acidic residues" evidence="6">
    <location>
        <begin position="31"/>
        <end position="43"/>
    </location>
</feature>
<keyword evidence="3" id="KW-0677">Repeat</keyword>
<dbReference type="InterPro" id="IPR001680">
    <property type="entry name" value="WD40_rpt"/>
</dbReference>
<feature type="region of interest" description="Disordered" evidence="6">
    <location>
        <begin position="1"/>
        <end position="176"/>
    </location>
</feature>
<reference evidence="8" key="1">
    <citation type="journal article" date="2023" name="Commun. Biol.">
        <title>Genome analysis of Parmales, the sister group of diatoms, reveals the evolutionary specialization of diatoms from phago-mixotrophs to photoautotrophs.</title>
        <authorList>
            <person name="Ban H."/>
            <person name="Sato S."/>
            <person name="Yoshikawa S."/>
            <person name="Yamada K."/>
            <person name="Nakamura Y."/>
            <person name="Ichinomiya M."/>
            <person name="Sato N."/>
            <person name="Blanc-Mathieu R."/>
            <person name="Endo H."/>
            <person name="Kuwata A."/>
            <person name="Ogata H."/>
        </authorList>
    </citation>
    <scope>NUCLEOTIDE SEQUENCE [LARGE SCALE GENOMIC DNA]</scope>
</reference>
<evidence type="ECO:0000256" key="2">
    <source>
        <dbReference type="ARBA" id="ARBA00022574"/>
    </source>
</evidence>
<proteinExistence type="predicted"/>
<name>A0A9W7LDJ4_9STRA</name>
<feature type="compositionally biased region" description="Low complexity" evidence="6">
    <location>
        <begin position="152"/>
        <end position="176"/>
    </location>
</feature>
<feature type="compositionally biased region" description="Acidic residues" evidence="6">
    <location>
        <begin position="66"/>
        <end position="97"/>
    </location>
</feature>
<evidence type="ECO:0000256" key="6">
    <source>
        <dbReference type="SAM" id="MobiDB-lite"/>
    </source>
</evidence>
<keyword evidence="2 5" id="KW-0853">WD repeat</keyword>
<evidence type="ECO:0000256" key="3">
    <source>
        <dbReference type="ARBA" id="ARBA00022737"/>
    </source>
</evidence>
<gene>
    <name evidence="7" type="ORF">TrCOL_g12749</name>
</gene>
<dbReference type="GO" id="GO:0032040">
    <property type="term" value="C:small-subunit processome"/>
    <property type="evidence" value="ECO:0007669"/>
    <property type="project" value="TreeGrafter"/>
</dbReference>
<dbReference type="GO" id="GO:0034511">
    <property type="term" value="F:U3 snoRNA binding"/>
    <property type="evidence" value="ECO:0007669"/>
    <property type="project" value="InterPro"/>
</dbReference>
<dbReference type="EMBL" id="BRYA01000276">
    <property type="protein sequence ID" value="GMI46033.1"/>
    <property type="molecule type" value="Genomic_DNA"/>
</dbReference>
<keyword evidence="4" id="KW-0539">Nucleus</keyword>
<dbReference type="PROSITE" id="PS50082">
    <property type="entry name" value="WD_REPEATS_2"/>
    <property type="match status" value="2"/>
</dbReference>
<dbReference type="InterPro" id="IPR039241">
    <property type="entry name" value="Rrp9-like"/>
</dbReference>
<feature type="repeat" description="WD" evidence="5">
    <location>
        <begin position="274"/>
        <end position="306"/>
    </location>
</feature>
<comment type="subcellular location">
    <subcellularLocation>
        <location evidence="1">Nucleus</location>
    </subcellularLocation>
</comment>
<dbReference type="OrthoDB" id="189968at2759"/>
<accession>A0A9W7LDJ4</accession>
<dbReference type="PROSITE" id="PS00678">
    <property type="entry name" value="WD_REPEATS_1"/>
    <property type="match status" value="1"/>
</dbReference>
<sequence length="531" mass="56918">MIDSDDDTSISSQDDQRLQDLSSDDEDEGVEEKRARMAREYLRMVEGGNSKKKKRRRNTTSSSSEESSDDDEEEEGEEGGYGDEGSDESGASDDEDDHDRVNKLLQKRRMQQMGTFVQQISGRITAGLDLDSSSSEESSSDDDSDSDSGFVSPRSSPNSRSRLPHSSSSSSSLTFSRMRSTPTSVCLSPPTSLSSPPGTYYVCSKSGSVHSSSILSSPTHTSRTWYTGKADTGTQAMAVAVDGTGNKLAVGMEDGQVRIYDVRKGGGGGPDMVLKGHKGTVTGLYFSSKSGDLYSSSSDRCVRRYNDGFAYLETLYGHQGSVESICGVAGSKICTVGRDRTARVWDVDNESHGIYRPGKRGGAEDCAWGIGDKGWVTGGEDGTVRLWGVGRKKPIDSIEGAHGGKWVVAAGGVRGLGDVVGTGGGDGWVKFWGLKKEGGMEDEEEESKGGGEERDNKQRRQQAGKLESLGGYFVDGFVNGIAIGEGGRYVVAAVGREHRRGRWRVMKGAKDGVTVKDMTGGGEEEEEDDVD</sequence>
<evidence type="ECO:0000256" key="1">
    <source>
        <dbReference type="ARBA" id="ARBA00004123"/>
    </source>
</evidence>
<feature type="repeat" description="WD" evidence="5">
    <location>
        <begin position="376"/>
        <end position="397"/>
    </location>
</feature>
<evidence type="ECO:0000256" key="4">
    <source>
        <dbReference type="ARBA" id="ARBA00023242"/>
    </source>
</evidence>
<dbReference type="PANTHER" id="PTHR19865:SF0">
    <property type="entry name" value="U3 SMALL NUCLEOLAR RNA-INTERACTING PROTEIN 2"/>
    <property type="match status" value="1"/>
</dbReference>
<dbReference type="Gene3D" id="2.130.10.10">
    <property type="entry name" value="YVTN repeat-like/Quinoprotein amine dehydrogenase"/>
    <property type="match status" value="1"/>
</dbReference>
<feature type="compositionally biased region" description="Basic and acidic residues" evidence="6">
    <location>
        <begin position="447"/>
        <end position="458"/>
    </location>
</feature>
<feature type="compositionally biased region" description="Polar residues" evidence="6">
    <location>
        <begin position="112"/>
        <end position="122"/>
    </location>
</feature>
<dbReference type="SUPFAM" id="SSF50978">
    <property type="entry name" value="WD40 repeat-like"/>
    <property type="match status" value="1"/>
</dbReference>
<feature type="compositionally biased region" description="Low complexity" evidence="6">
    <location>
        <begin position="128"/>
        <end position="137"/>
    </location>
</feature>
<dbReference type="AlphaFoldDB" id="A0A9W7LDJ4"/>
<dbReference type="InterPro" id="IPR015943">
    <property type="entry name" value="WD40/YVTN_repeat-like_dom_sf"/>
</dbReference>
<dbReference type="PANTHER" id="PTHR19865">
    <property type="entry name" value="U3 SMALL NUCLEOLAR RNA INTERACTING PROTEIN 2"/>
    <property type="match status" value="1"/>
</dbReference>
<evidence type="ECO:0000313" key="7">
    <source>
        <dbReference type="EMBL" id="GMI46033.1"/>
    </source>
</evidence>
<organism evidence="7 8">
    <name type="scientific">Triparma columacea</name>
    <dbReference type="NCBI Taxonomy" id="722753"/>
    <lineage>
        <taxon>Eukaryota</taxon>
        <taxon>Sar</taxon>
        <taxon>Stramenopiles</taxon>
        <taxon>Ochrophyta</taxon>
        <taxon>Bolidophyceae</taxon>
        <taxon>Parmales</taxon>
        <taxon>Triparmaceae</taxon>
        <taxon>Triparma</taxon>
    </lineage>
</organism>
<keyword evidence="8" id="KW-1185">Reference proteome</keyword>
<protein>
    <submittedName>
        <fullName evidence="7">Uncharacterized protein</fullName>
    </submittedName>
</protein>
<comment type="caution">
    <text evidence="7">The sequence shown here is derived from an EMBL/GenBank/DDBJ whole genome shotgun (WGS) entry which is preliminary data.</text>
</comment>
<dbReference type="InterPro" id="IPR036322">
    <property type="entry name" value="WD40_repeat_dom_sf"/>
</dbReference>
<dbReference type="InterPro" id="IPR019775">
    <property type="entry name" value="WD40_repeat_CS"/>
</dbReference>
<feature type="region of interest" description="Disordered" evidence="6">
    <location>
        <begin position="438"/>
        <end position="462"/>
    </location>
</feature>
<dbReference type="Pfam" id="PF00400">
    <property type="entry name" value="WD40"/>
    <property type="match status" value="2"/>
</dbReference>
<evidence type="ECO:0000313" key="8">
    <source>
        <dbReference type="Proteomes" id="UP001165065"/>
    </source>
</evidence>